<dbReference type="PROSITE" id="PS51171">
    <property type="entry name" value="PREPHENATE_DEHYDR_3"/>
    <property type="match status" value="1"/>
</dbReference>
<dbReference type="Pfam" id="PF01842">
    <property type="entry name" value="ACT"/>
    <property type="match status" value="1"/>
</dbReference>
<keyword evidence="3" id="KW-0028">Amino-acid biosynthesis</keyword>
<accession>A0A9W8AE93</accession>
<protein>
    <recommendedName>
        <fullName evidence="2">prephenate dehydratase</fullName>
        <ecNumber evidence="2">4.2.1.51</ecNumber>
    </recommendedName>
</protein>
<dbReference type="PANTHER" id="PTHR21022">
    <property type="entry name" value="PREPHENATE DEHYDRATASE P PROTEIN"/>
    <property type="match status" value="1"/>
</dbReference>
<dbReference type="CDD" id="cd13630">
    <property type="entry name" value="PBP2_PDT_1"/>
    <property type="match status" value="1"/>
</dbReference>
<dbReference type="OrthoDB" id="983542at2759"/>
<evidence type="ECO:0000259" key="8">
    <source>
        <dbReference type="PROSITE" id="PS51171"/>
    </source>
</evidence>
<name>A0A9W8AE93_9FUNG</name>
<dbReference type="InterPro" id="IPR001086">
    <property type="entry name" value="Preph_deHydtase"/>
</dbReference>
<dbReference type="InterPro" id="IPR002912">
    <property type="entry name" value="ACT_dom"/>
</dbReference>
<dbReference type="Proteomes" id="UP001150569">
    <property type="component" value="Unassembled WGS sequence"/>
</dbReference>
<proteinExistence type="predicted"/>
<feature type="region of interest" description="Disordered" evidence="7">
    <location>
        <begin position="158"/>
        <end position="185"/>
    </location>
</feature>
<sequence length="369" mass="39544">MAYPYLMSDSTEPTATTAAAAVTNKVAYLGPPGSFTYQAARGYFKVPTATTTTTPAQSEVQLAAQASIEDVFQAVEDGTATYGVVPFENSSAGTVNQTLDRFVRSTSGGGGDDKPRSGIVADATSANPHHRKGVWVRDQYFLPIVQCLLVQRSPPLSGETSPLVGGSDGDINGGDETTTTTTPSAGLGNIRTVYSHPMGLLQCDRWLKTHLPHVERVTVTSTSRAAELAAQDPHAAAIGSAACVEFYNVRVARNGIEDCGGNTTRFFVIHRKPGLSTTAPGRSYLYFTVDHRRPGALSEALAVFGQFELNLSKIDTRPSQLLPWHFYFFAECTGHHQDEVVQNAMRQLELVATDVVVLGSYPDPLGETA</sequence>
<dbReference type="PROSITE" id="PS51671">
    <property type="entry name" value="ACT"/>
    <property type="match status" value="1"/>
</dbReference>
<gene>
    <name evidence="10" type="primary">PHA2_1</name>
    <name evidence="10" type="ORF">IWQ60_001305</name>
</gene>
<keyword evidence="5" id="KW-0584">Phenylalanine biosynthesis</keyword>
<dbReference type="PIRSF" id="PIRSF001500">
    <property type="entry name" value="Chor_mut_pdt_Ppr"/>
    <property type="match status" value="1"/>
</dbReference>
<evidence type="ECO:0000256" key="5">
    <source>
        <dbReference type="ARBA" id="ARBA00023222"/>
    </source>
</evidence>
<dbReference type="EC" id="4.2.1.51" evidence="2"/>
<evidence type="ECO:0000256" key="2">
    <source>
        <dbReference type="ARBA" id="ARBA00013147"/>
    </source>
</evidence>
<keyword evidence="4" id="KW-0057">Aromatic amino acid biosynthesis</keyword>
<evidence type="ECO:0000313" key="10">
    <source>
        <dbReference type="EMBL" id="KAJ1929294.1"/>
    </source>
</evidence>
<comment type="pathway">
    <text evidence="1">Amino-acid biosynthesis; L-phenylalanine biosynthesis; phenylpyruvate from prephenate: step 1/1.</text>
</comment>
<keyword evidence="6 10" id="KW-0456">Lyase</keyword>
<feature type="domain" description="ACT" evidence="9">
    <location>
        <begin position="285"/>
        <end position="362"/>
    </location>
</feature>
<dbReference type="SUPFAM" id="SSF53850">
    <property type="entry name" value="Periplasmic binding protein-like II"/>
    <property type="match status" value="2"/>
</dbReference>
<evidence type="ECO:0000256" key="3">
    <source>
        <dbReference type="ARBA" id="ARBA00022605"/>
    </source>
</evidence>
<dbReference type="Gene3D" id="3.30.70.260">
    <property type="match status" value="1"/>
</dbReference>
<dbReference type="PANTHER" id="PTHR21022:SF19">
    <property type="entry name" value="PREPHENATE DEHYDRATASE-RELATED"/>
    <property type="match status" value="1"/>
</dbReference>
<evidence type="ECO:0000256" key="4">
    <source>
        <dbReference type="ARBA" id="ARBA00023141"/>
    </source>
</evidence>
<dbReference type="InterPro" id="IPR008242">
    <property type="entry name" value="Chor_mutase/pphenate_deHydtase"/>
</dbReference>
<reference evidence="10" key="1">
    <citation type="submission" date="2022-07" db="EMBL/GenBank/DDBJ databases">
        <title>Phylogenomic reconstructions and comparative analyses of Kickxellomycotina fungi.</title>
        <authorList>
            <person name="Reynolds N.K."/>
            <person name="Stajich J.E."/>
            <person name="Barry K."/>
            <person name="Grigoriev I.V."/>
            <person name="Crous P."/>
            <person name="Smith M.E."/>
        </authorList>
    </citation>
    <scope>NUCLEOTIDE SEQUENCE</scope>
    <source>
        <strain evidence="10">RSA 861</strain>
    </source>
</reference>
<dbReference type="Gene3D" id="3.40.190.10">
    <property type="entry name" value="Periplasmic binding protein-like II"/>
    <property type="match status" value="2"/>
</dbReference>
<dbReference type="GO" id="GO:0009094">
    <property type="term" value="P:L-phenylalanine biosynthetic process"/>
    <property type="evidence" value="ECO:0007669"/>
    <property type="project" value="UniProtKB-KW"/>
</dbReference>
<dbReference type="CDD" id="cd04905">
    <property type="entry name" value="ACT_CM-PDT"/>
    <property type="match status" value="1"/>
</dbReference>
<dbReference type="AlphaFoldDB" id="A0A9W8AE93"/>
<dbReference type="GO" id="GO:0005737">
    <property type="term" value="C:cytoplasm"/>
    <property type="evidence" value="ECO:0007669"/>
    <property type="project" value="TreeGrafter"/>
</dbReference>
<evidence type="ECO:0000256" key="6">
    <source>
        <dbReference type="ARBA" id="ARBA00023239"/>
    </source>
</evidence>
<evidence type="ECO:0000313" key="11">
    <source>
        <dbReference type="Proteomes" id="UP001150569"/>
    </source>
</evidence>
<evidence type="ECO:0000259" key="9">
    <source>
        <dbReference type="PROSITE" id="PS51671"/>
    </source>
</evidence>
<keyword evidence="11" id="KW-1185">Reference proteome</keyword>
<evidence type="ECO:0000256" key="1">
    <source>
        <dbReference type="ARBA" id="ARBA00004741"/>
    </source>
</evidence>
<dbReference type="GO" id="GO:0004664">
    <property type="term" value="F:prephenate dehydratase activity"/>
    <property type="evidence" value="ECO:0007669"/>
    <property type="project" value="UniProtKB-EC"/>
</dbReference>
<feature type="region of interest" description="Disordered" evidence="7">
    <location>
        <begin position="105"/>
        <end position="128"/>
    </location>
</feature>
<feature type="domain" description="Prephenate dehydratase" evidence="8">
    <location>
        <begin position="25"/>
        <end position="271"/>
    </location>
</feature>
<dbReference type="EMBL" id="JANBPT010000040">
    <property type="protein sequence ID" value="KAJ1929294.1"/>
    <property type="molecule type" value="Genomic_DNA"/>
</dbReference>
<evidence type="ECO:0000256" key="7">
    <source>
        <dbReference type="SAM" id="MobiDB-lite"/>
    </source>
</evidence>
<comment type="caution">
    <text evidence="10">The sequence shown here is derived from an EMBL/GenBank/DDBJ whole genome shotgun (WGS) entry which is preliminary data.</text>
</comment>
<dbReference type="SUPFAM" id="SSF55021">
    <property type="entry name" value="ACT-like"/>
    <property type="match status" value="1"/>
</dbReference>
<dbReference type="Pfam" id="PF00800">
    <property type="entry name" value="PDT"/>
    <property type="match status" value="1"/>
</dbReference>
<dbReference type="InterPro" id="IPR045865">
    <property type="entry name" value="ACT-like_dom_sf"/>
</dbReference>
<organism evidence="10 11">
    <name type="scientific">Tieghemiomyces parasiticus</name>
    <dbReference type="NCBI Taxonomy" id="78921"/>
    <lineage>
        <taxon>Eukaryota</taxon>
        <taxon>Fungi</taxon>
        <taxon>Fungi incertae sedis</taxon>
        <taxon>Zoopagomycota</taxon>
        <taxon>Kickxellomycotina</taxon>
        <taxon>Dimargaritomycetes</taxon>
        <taxon>Dimargaritales</taxon>
        <taxon>Dimargaritaceae</taxon>
        <taxon>Tieghemiomyces</taxon>
    </lineage>
</organism>